<organism evidence="2 3">
    <name type="scientific">Meiothermus granaticius NBRC 107808</name>
    <dbReference type="NCBI Taxonomy" id="1227551"/>
    <lineage>
        <taxon>Bacteria</taxon>
        <taxon>Thermotogati</taxon>
        <taxon>Deinococcota</taxon>
        <taxon>Deinococci</taxon>
        <taxon>Thermales</taxon>
        <taxon>Thermaceae</taxon>
        <taxon>Meiothermus</taxon>
    </lineage>
</organism>
<proteinExistence type="predicted"/>
<accession>A0A399F6Z9</accession>
<gene>
    <name evidence="2" type="primary">ahpF</name>
    <name evidence="2" type="ORF">Mgrana_02580</name>
</gene>
<dbReference type="OrthoDB" id="9806179at2"/>
<dbReference type="AlphaFoldDB" id="A0A399F6Z9"/>
<dbReference type="InterPro" id="IPR012336">
    <property type="entry name" value="Thioredoxin-like_fold"/>
</dbReference>
<evidence type="ECO:0000259" key="1">
    <source>
        <dbReference type="Pfam" id="PF13192"/>
    </source>
</evidence>
<dbReference type="PANTHER" id="PTHR37170">
    <property type="entry name" value="GLUTAREDOXIN-RELATED"/>
    <property type="match status" value="1"/>
</dbReference>
<dbReference type="Pfam" id="PF13192">
    <property type="entry name" value="Thioredoxin_3"/>
    <property type="match status" value="1"/>
</dbReference>
<dbReference type="SUPFAM" id="SSF52833">
    <property type="entry name" value="Thioredoxin-like"/>
    <property type="match status" value="2"/>
</dbReference>
<dbReference type="EC" id="1.8.1.-" evidence="2"/>
<name>A0A399F6Z9_9DEIN</name>
<dbReference type="Proteomes" id="UP000266178">
    <property type="component" value="Unassembled WGS sequence"/>
</dbReference>
<dbReference type="NCBIfam" id="TIGR02187">
    <property type="entry name" value="PDO_seleno_TRX"/>
    <property type="match status" value="1"/>
</dbReference>
<keyword evidence="2" id="KW-0560">Oxidoreductase</keyword>
<dbReference type="EMBL" id="QWLB01000040">
    <property type="protein sequence ID" value="RIH91515.1"/>
    <property type="molecule type" value="Genomic_DNA"/>
</dbReference>
<dbReference type="PANTHER" id="PTHR37170:SF1">
    <property type="entry name" value="GLUTAREDOXIN-LIKE PROTEIN"/>
    <property type="match status" value="1"/>
</dbReference>
<dbReference type="RefSeq" id="WP_119358049.1">
    <property type="nucleotide sequence ID" value="NZ_BJXM01000024.1"/>
</dbReference>
<dbReference type="GO" id="GO:0016491">
    <property type="term" value="F:oxidoreductase activity"/>
    <property type="evidence" value="ECO:0007669"/>
    <property type="project" value="UniProtKB-KW"/>
</dbReference>
<reference evidence="2 3" key="1">
    <citation type="submission" date="2018-08" db="EMBL/GenBank/DDBJ databases">
        <title>Meiothermus granaticius genome AF-68 sequencing project.</title>
        <authorList>
            <person name="Da Costa M.S."/>
            <person name="Albuquerque L."/>
            <person name="Raposo P."/>
            <person name="Froufe H.J.C."/>
            <person name="Barroso C.S."/>
            <person name="Egas C."/>
        </authorList>
    </citation>
    <scope>NUCLEOTIDE SEQUENCE [LARGE SCALE GENOMIC DNA]</scope>
    <source>
        <strain evidence="2 3">AF-68</strain>
    </source>
</reference>
<evidence type="ECO:0000313" key="2">
    <source>
        <dbReference type="EMBL" id="RIH91515.1"/>
    </source>
</evidence>
<feature type="domain" description="Thioredoxin-like fold" evidence="1">
    <location>
        <begin position="150"/>
        <end position="223"/>
    </location>
</feature>
<dbReference type="InterPro" id="IPR036249">
    <property type="entry name" value="Thioredoxin-like_sf"/>
</dbReference>
<keyword evidence="3" id="KW-1185">Reference proteome</keyword>
<sequence length="236" mass="25684">MEKTEKLLPDSLRQQVQELLGALQHPVEVVVFKSGLLEVPGAGEVGLQNETLALLREVAELSDKIRIEERSLLTDPEAQRLGLSYAPTLLFREAGSERGNIRFLGIPSGYEFTTLLETLIMLGSGQSDLGERSRESLATLQTPVRMQAFVTPTCPYCPKAVLTAFKFAYHNPQVVAEGIEASEFPKLSRHFNISGVPDTIITGARQERVLGGQPDRVFLEAVLKAGGVSLAGGAQR</sequence>
<dbReference type="Gene3D" id="3.40.30.80">
    <property type="match status" value="1"/>
</dbReference>
<protein>
    <submittedName>
        <fullName evidence="2">Alkyl hydroperoxide reductase subunit F</fullName>
        <ecNumber evidence="2">1.8.1.-</ecNumber>
    </submittedName>
</protein>
<dbReference type="InterPro" id="IPR011903">
    <property type="entry name" value="TON_0319-like"/>
</dbReference>
<dbReference type="CDD" id="cd02973">
    <property type="entry name" value="TRX_GRX_like"/>
    <property type="match status" value="1"/>
</dbReference>
<evidence type="ECO:0000313" key="3">
    <source>
        <dbReference type="Proteomes" id="UP000266178"/>
    </source>
</evidence>
<comment type="caution">
    <text evidence="2">The sequence shown here is derived from an EMBL/GenBank/DDBJ whole genome shotgun (WGS) entry which is preliminary data.</text>
</comment>